<dbReference type="EMBL" id="JAUQUB010000001">
    <property type="protein sequence ID" value="MDO7881022.1"/>
    <property type="molecule type" value="Genomic_DNA"/>
</dbReference>
<feature type="transmembrane region" description="Helical" evidence="1">
    <location>
        <begin position="114"/>
        <end position="134"/>
    </location>
</feature>
<dbReference type="Proteomes" id="UP001241072">
    <property type="component" value="Unassembled WGS sequence"/>
</dbReference>
<dbReference type="RefSeq" id="WP_305001443.1">
    <property type="nucleotide sequence ID" value="NZ_JAUQUB010000001.1"/>
</dbReference>
<feature type="transmembrane region" description="Helical" evidence="1">
    <location>
        <begin position="280"/>
        <end position="301"/>
    </location>
</feature>
<feature type="transmembrane region" description="Helical" evidence="1">
    <location>
        <begin position="211"/>
        <end position="227"/>
    </location>
</feature>
<protein>
    <recommendedName>
        <fullName evidence="4">O-antigen ligase family protein</fullName>
    </recommendedName>
</protein>
<feature type="transmembrane region" description="Helical" evidence="1">
    <location>
        <begin position="378"/>
        <end position="398"/>
    </location>
</feature>
<gene>
    <name evidence="2" type="ORF">Q5716_02155</name>
</gene>
<feature type="transmembrane region" description="Helical" evidence="1">
    <location>
        <begin position="19"/>
        <end position="37"/>
    </location>
</feature>
<feature type="transmembrane region" description="Helical" evidence="1">
    <location>
        <begin position="169"/>
        <end position="191"/>
    </location>
</feature>
<feature type="transmembrane region" description="Helical" evidence="1">
    <location>
        <begin position="239"/>
        <end position="268"/>
    </location>
</feature>
<evidence type="ECO:0000256" key="1">
    <source>
        <dbReference type="SAM" id="Phobius"/>
    </source>
</evidence>
<sequence length="455" mass="47651">MTDLLAAASTWVERRSRPLAAGLAGLAVLGAGAAWALRGLLEAIAVLVVVGGIALALVAPLLAWCLFVAFALSGGIPLSIGPVDARLELLGIPMLLVALWRWRAGRAQPLSRWIVASAALWLGLGLVSSVLVAPEPLRSVWIWVQQLGGILIVWAVARTEPRRRILFSAASATIGALALAALVLYLIAPGAQPGATSDDVRLSGLALEPNLYAAMCVGWLAVSYYLRAWRAPWHWAVDAVLVVSVVLAGTRAAWIAAVVLAVFVAATALRSRGLGAGRTALVLVGAGAVLGGAMFAVLAAIGSASDLVNRALTLLDFSGGTGAYRLTIYQQALAELAEPWRWVIGSGANSFSQFHPVDPTNVGAAYLSTVWLAVPYDAGVLGAVGFVALLVLLWLSTVRRAESLAVFAVVLICASATNSFWLAFPWLFFGLVVDRGMLRHRPTAPDEHPAPAAHA</sequence>
<feature type="transmembrane region" description="Helical" evidence="1">
    <location>
        <begin position="140"/>
        <end position="157"/>
    </location>
</feature>
<feature type="transmembrane region" description="Helical" evidence="1">
    <location>
        <begin position="44"/>
        <end position="73"/>
    </location>
</feature>
<keyword evidence="3" id="KW-1185">Reference proteome</keyword>
<evidence type="ECO:0008006" key="4">
    <source>
        <dbReference type="Google" id="ProtNLM"/>
    </source>
</evidence>
<comment type="caution">
    <text evidence="2">The sequence shown here is derived from an EMBL/GenBank/DDBJ whole genome shotgun (WGS) entry which is preliminary data.</text>
</comment>
<name>A0ABT9BP05_9MICO</name>
<evidence type="ECO:0000313" key="3">
    <source>
        <dbReference type="Proteomes" id="UP001241072"/>
    </source>
</evidence>
<organism evidence="2 3">
    <name type="scientific">Antiquaquibacter soli</name>
    <dbReference type="NCBI Taxonomy" id="3064523"/>
    <lineage>
        <taxon>Bacteria</taxon>
        <taxon>Bacillati</taxon>
        <taxon>Actinomycetota</taxon>
        <taxon>Actinomycetes</taxon>
        <taxon>Micrococcales</taxon>
        <taxon>Microbacteriaceae</taxon>
        <taxon>Antiquaquibacter</taxon>
    </lineage>
</organism>
<evidence type="ECO:0000313" key="2">
    <source>
        <dbReference type="EMBL" id="MDO7881022.1"/>
    </source>
</evidence>
<keyword evidence="1" id="KW-0472">Membrane</keyword>
<feature type="transmembrane region" description="Helical" evidence="1">
    <location>
        <begin position="404"/>
        <end position="433"/>
    </location>
</feature>
<accession>A0ABT9BP05</accession>
<keyword evidence="1" id="KW-1133">Transmembrane helix</keyword>
<proteinExistence type="predicted"/>
<reference evidence="2 3" key="1">
    <citation type="submission" date="2023-07" db="EMBL/GenBank/DDBJ databases">
        <title>Protaetiibacter sp. nov WY-16 isolated from soil.</title>
        <authorList>
            <person name="Liu B."/>
            <person name="Wan Y."/>
        </authorList>
    </citation>
    <scope>NUCLEOTIDE SEQUENCE [LARGE SCALE GENOMIC DNA]</scope>
    <source>
        <strain evidence="2 3">WY-16</strain>
    </source>
</reference>
<feature type="transmembrane region" description="Helical" evidence="1">
    <location>
        <begin position="85"/>
        <end position="102"/>
    </location>
</feature>
<keyword evidence="1" id="KW-0812">Transmembrane</keyword>